<evidence type="ECO:0000256" key="2">
    <source>
        <dbReference type="ARBA" id="ARBA00023125"/>
    </source>
</evidence>
<dbReference type="InterPro" id="IPR008920">
    <property type="entry name" value="TF_FadR/GntR_C"/>
</dbReference>
<dbReference type="InterPro" id="IPR036388">
    <property type="entry name" value="WH-like_DNA-bd_sf"/>
</dbReference>
<dbReference type="Pfam" id="PF07729">
    <property type="entry name" value="FCD"/>
    <property type="match status" value="1"/>
</dbReference>
<dbReference type="PROSITE" id="PS50949">
    <property type="entry name" value="HTH_GNTR"/>
    <property type="match status" value="1"/>
</dbReference>
<evidence type="ECO:0000256" key="1">
    <source>
        <dbReference type="ARBA" id="ARBA00023015"/>
    </source>
</evidence>
<dbReference type="GO" id="GO:0003700">
    <property type="term" value="F:DNA-binding transcription factor activity"/>
    <property type="evidence" value="ECO:0007669"/>
    <property type="project" value="InterPro"/>
</dbReference>
<sequence length="218" mass="24157">MGTEDAAGKPLAEQVYENVSRLIVSGELAAGEPLVQEKIAAQFDVSRTPVRDALTQLTTDGLATLVASRGYFVTDLSRNQVEDVFEVRAALEELALRSAFGRHTPRDLLHLRTLAAEARLCSPTDGMEVFDVSLRFHRRLVEPCPNGYMLELLGSVWSHPVQRRIALTYTPGREHVERVASDHERIIDALEAHDLAKATEILRICHDPADERGGPIVE</sequence>
<dbReference type="PANTHER" id="PTHR43537">
    <property type="entry name" value="TRANSCRIPTIONAL REGULATOR, GNTR FAMILY"/>
    <property type="match status" value="1"/>
</dbReference>
<dbReference type="Pfam" id="PF00392">
    <property type="entry name" value="GntR"/>
    <property type="match status" value="1"/>
</dbReference>
<dbReference type="PANTHER" id="PTHR43537:SF45">
    <property type="entry name" value="GNTR FAMILY REGULATORY PROTEIN"/>
    <property type="match status" value="1"/>
</dbReference>
<dbReference type="RefSeq" id="WP_350269755.1">
    <property type="nucleotide sequence ID" value="NZ_CP158281.1"/>
</dbReference>
<dbReference type="CDD" id="cd07377">
    <property type="entry name" value="WHTH_GntR"/>
    <property type="match status" value="1"/>
</dbReference>
<feature type="domain" description="HTH gntR-type" evidence="4">
    <location>
        <begin position="9"/>
        <end position="76"/>
    </location>
</feature>
<accession>A0AAU7UKZ8</accession>
<dbReference type="KEGG" id="bkr:AAFP32_14625"/>
<keyword evidence="2" id="KW-0238">DNA-binding</keyword>
<dbReference type="AlphaFoldDB" id="A0AAU7UKZ8"/>
<dbReference type="SMART" id="SM00345">
    <property type="entry name" value="HTH_GNTR"/>
    <property type="match status" value="1"/>
</dbReference>
<dbReference type="InterPro" id="IPR036390">
    <property type="entry name" value="WH_DNA-bd_sf"/>
</dbReference>
<organism evidence="5">
    <name type="scientific">Brevibacterium koreense</name>
    <dbReference type="NCBI Taxonomy" id="3140787"/>
    <lineage>
        <taxon>Bacteria</taxon>
        <taxon>Bacillati</taxon>
        <taxon>Actinomycetota</taxon>
        <taxon>Actinomycetes</taxon>
        <taxon>Micrococcales</taxon>
        <taxon>Brevibacteriaceae</taxon>
        <taxon>Brevibacterium</taxon>
    </lineage>
</organism>
<keyword evidence="3" id="KW-0804">Transcription</keyword>
<dbReference type="SUPFAM" id="SSF46785">
    <property type="entry name" value="Winged helix' DNA-binding domain"/>
    <property type="match status" value="1"/>
</dbReference>
<dbReference type="EMBL" id="CP158281">
    <property type="protein sequence ID" value="XBV88778.1"/>
    <property type="molecule type" value="Genomic_DNA"/>
</dbReference>
<name>A0AAU7UKZ8_9MICO</name>
<dbReference type="SUPFAM" id="SSF48008">
    <property type="entry name" value="GntR ligand-binding domain-like"/>
    <property type="match status" value="1"/>
</dbReference>
<gene>
    <name evidence="5" type="ORF">AAFP32_14625</name>
</gene>
<dbReference type="SMART" id="SM00895">
    <property type="entry name" value="FCD"/>
    <property type="match status" value="1"/>
</dbReference>
<dbReference type="InterPro" id="IPR011711">
    <property type="entry name" value="GntR_C"/>
</dbReference>
<evidence type="ECO:0000259" key="4">
    <source>
        <dbReference type="PROSITE" id="PS50949"/>
    </source>
</evidence>
<reference evidence="5" key="1">
    <citation type="submission" date="2024-06" db="EMBL/GenBank/DDBJ databases">
        <title>Brevibacterium koreense sp. nov., isolated from jogae-jeotgal, a Korean fermented seafood.</title>
        <authorList>
            <person name="Whon T.W."/>
            <person name="Nam S."/>
            <person name="Kim Y."/>
        </authorList>
    </citation>
    <scope>NUCLEOTIDE SEQUENCE</scope>
    <source>
        <strain evidence="5">CBA3109</strain>
    </source>
</reference>
<proteinExistence type="predicted"/>
<dbReference type="InterPro" id="IPR000524">
    <property type="entry name" value="Tscrpt_reg_HTH_GntR"/>
</dbReference>
<dbReference type="GO" id="GO:0003677">
    <property type="term" value="F:DNA binding"/>
    <property type="evidence" value="ECO:0007669"/>
    <property type="project" value="UniProtKB-KW"/>
</dbReference>
<evidence type="ECO:0000313" key="5">
    <source>
        <dbReference type="EMBL" id="XBV88778.1"/>
    </source>
</evidence>
<dbReference type="Gene3D" id="1.20.120.530">
    <property type="entry name" value="GntR ligand-binding domain-like"/>
    <property type="match status" value="1"/>
</dbReference>
<evidence type="ECO:0000256" key="3">
    <source>
        <dbReference type="ARBA" id="ARBA00023163"/>
    </source>
</evidence>
<protein>
    <submittedName>
        <fullName evidence="5">GntR family transcriptional regulator</fullName>
    </submittedName>
</protein>
<keyword evidence="1" id="KW-0805">Transcription regulation</keyword>
<dbReference type="Gene3D" id="1.10.10.10">
    <property type="entry name" value="Winged helix-like DNA-binding domain superfamily/Winged helix DNA-binding domain"/>
    <property type="match status" value="1"/>
</dbReference>